<organism evidence="8 9">
    <name type="scientific">Staurois parvus</name>
    <dbReference type="NCBI Taxonomy" id="386267"/>
    <lineage>
        <taxon>Eukaryota</taxon>
        <taxon>Metazoa</taxon>
        <taxon>Chordata</taxon>
        <taxon>Craniata</taxon>
        <taxon>Vertebrata</taxon>
        <taxon>Euteleostomi</taxon>
        <taxon>Amphibia</taxon>
        <taxon>Batrachia</taxon>
        <taxon>Anura</taxon>
        <taxon>Neobatrachia</taxon>
        <taxon>Ranoidea</taxon>
        <taxon>Ranidae</taxon>
        <taxon>Staurois</taxon>
    </lineage>
</organism>
<dbReference type="PANTHER" id="PTHR12042">
    <property type="entry name" value="LACTOSYLCERAMIDE 4-ALPHA-GALACTOSYLTRANSFERASE ALPHA- 1,4-GALACTOSYLTRANSFERASE"/>
    <property type="match status" value="1"/>
</dbReference>
<evidence type="ECO:0000256" key="2">
    <source>
        <dbReference type="ARBA" id="ARBA00009003"/>
    </source>
</evidence>
<protein>
    <recommendedName>
        <fullName evidence="7">Alpha 1,4-glycosyltransferase domain-containing protein</fullName>
    </recommendedName>
</protein>
<dbReference type="Pfam" id="PF04488">
    <property type="entry name" value="Gly_transf_sug"/>
    <property type="match status" value="1"/>
</dbReference>
<keyword evidence="9" id="KW-1185">Reference proteome</keyword>
<evidence type="ECO:0000313" key="8">
    <source>
        <dbReference type="EMBL" id="CAI9619851.1"/>
    </source>
</evidence>
<feature type="domain" description="Alpha 1,4-glycosyltransferase" evidence="7">
    <location>
        <begin position="226"/>
        <end position="351"/>
    </location>
</feature>
<dbReference type="Pfam" id="PF04572">
    <property type="entry name" value="Gb3_synth"/>
    <property type="match status" value="1"/>
</dbReference>
<dbReference type="InterPro" id="IPR051981">
    <property type="entry name" value="Glycosyltransf_32"/>
</dbReference>
<keyword evidence="4" id="KW-0808">Transferase</keyword>
<accession>A0ABN9HHE5</accession>
<proteinExistence type="inferred from homology"/>
<evidence type="ECO:0000256" key="4">
    <source>
        <dbReference type="ARBA" id="ARBA00022679"/>
    </source>
</evidence>
<dbReference type="SUPFAM" id="SSF53448">
    <property type="entry name" value="Nucleotide-diphospho-sugar transferases"/>
    <property type="match status" value="1"/>
</dbReference>
<name>A0ABN9HHE5_9NEOB</name>
<evidence type="ECO:0000256" key="1">
    <source>
        <dbReference type="ARBA" id="ARBA00004323"/>
    </source>
</evidence>
<keyword evidence="5" id="KW-0333">Golgi apparatus</keyword>
<dbReference type="InterPro" id="IPR007652">
    <property type="entry name" value="A1-4-GlycosylTfrase_dom"/>
</dbReference>
<dbReference type="InterPro" id="IPR029044">
    <property type="entry name" value="Nucleotide-diphossugar_trans"/>
</dbReference>
<evidence type="ECO:0000256" key="5">
    <source>
        <dbReference type="ARBA" id="ARBA00023034"/>
    </source>
</evidence>
<reference evidence="8" key="1">
    <citation type="submission" date="2023-05" db="EMBL/GenBank/DDBJ databases">
        <authorList>
            <person name="Stuckert A."/>
        </authorList>
    </citation>
    <scope>NUCLEOTIDE SEQUENCE</scope>
</reference>
<gene>
    <name evidence="8" type="ORF">SPARVUS_LOCUS15896477</name>
</gene>
<dbReference type="EMBL" id="CATNWA010020772">
    <property type="protein sequence ID" value="CAI9619851.1"/>
    <property type="molecule type" value="Genomic_DNA"/>
</dbReference>
<keyword evidence="3" id="KW-0328">Glycosyltransferase</keyword>
<evidence type="ECO:0000256" key="3">
    <source>
        <dbReference type="ARBA" id="ARBA00022676"/>
    </source>
</evidence>
<comment type="caution">
    <text evidence="8">The sequence shown here is derived from an EMBL/GenBank/DDBJ whole genome shotgun (WGS) entry which is preliminary data.</text>
</comment>
<evidence type="ECO:0000313" key="9">
    <source>
        <dbReference type="Proteomes" id="UP001162483"/>
    </source>
</evidence>
<dbReference type="Gene3D" id="3.90.550.20">
    <property type="match status" value="1"/>
</dbReference>
<dbReference type="PANTHER" id="PTHR12042:SF16">
    <property type="entry name" value="ALPHA-1,4-N-ACETYLGLUCOSAMINYLTRANSFERASE"/>
    <property type="match status" value="1"/>
</dbReference>
<comment type="subcellular location">
    <subcellularLocation>
        <location evidence="1">Golgi apparatus membrane</location>
        <topology evidence="1">Single-pass type II membrane protein</topology>
    </subcellularLocation>
</comment>
<sequence>MFFSENDIIKTLKSKLLPTQNNYESLPTTSAVTKTTEVLTAKDAENHKKDKRSLETKSTEAIPISNIPSRSLSPDILKSGDSIIFLETTDKLPPRSLVLCAIESAARHYPNRSVVFFLKGMNETNKEEVQKKHLSVFSSIKNVYFFPLQMEVILADTPLLSWYQKVDPTKEIYWAHVSSDACRLALLWKHGGIYMDTDFISLRPIPHHNFLAAESKQYSSNAVLGFSSHHEFTWKCMEDFVKNYRGEIWGSQGPLLFTRIRNQFCNMASFNGKEDFMCGNITILSPEHFYPILLASFNRYYEVWDKEPTFDISYALHLWNFANQGNHRKIVPGSNTLVEHLYQKNCPSVYTELAREKTPV</sequence>
<dbReference type="InterPro" id="IPR007577">
    <property type="entry name" value="GlycoTrfase_DXD_sugar-bd_CS"/>
</dbReference>
<dbReference type="Proteomes" id="UP001162483">
    <property type="component" value="Unassembled WGS sequence"/>
</dbReference>
<evidence type="ECO:0000259" key="7">
    <source>
        <dbReference type="Pfam" id="PF04572"/>
    </source>
</evidence>
<evidence type="ECO:0000256" key="6">
    <source>
        <dbReference type="ARBA" id="ARBA00023136"/>
    </source>
</evidence>
<keyword evidence="6" id="KW-0472">Membrane</keyword>
<comment type="similarity">
    <text evidence="2">Belongs to the glycosyltransferase 32 family.</text>
</comment>